<keyword evidence="1" id="KW-1133">Transmembrane helix</keyword>
<comment type="caution">
    <text evidence="2">The sequence shown here is derived from an EMBL/GenBank/DDBJ whole genome shotgun (WGS) entry which is preliminary data.</text>
</comment>
<accession>A0A069E3Y1</accession>
<feature type="transmembrane region" description="Helical" evidence="1">
    <location>
        <begin position="25"/>
        <end position="43"/>
    </location>
</feature>
<dbReference type="PATRIC" id="fig|1280949.3.peg.706"/>
<protein>
    <recommendedName>
        <fullName evidence="4">Transmembrane protein</fullName>
    </recommendedName>
</protein>
<reference evidence="2 3" key="1">
    <citation type="journal article" date="2014" name="Antonie Van Leeuwenhoek">
        <title>Hyphomonas beringensis sp. nov. and Hyphomonas chukchiensis sp. nov., isolated from surface seawater of the Bering Sea and Chukchi Sea.</title>
        <authorList>
            <person name="Li C."/>
            <person name="Lai Q."/>
            <person name="Li G."/>
            <person name="Dong C."/>
            <person name="Wang J."/>
            <person name="Liao Y."/>
            <person name="Shao Z."/>
        </authorList>
    </citation>
    <scope>NUCLEOTIDE SEQUENCE [LARGE SCALE GENOMIC DNA]</scope>
    <source>
        <strain evidence="2 3">MHS-3</strain>
    </source>
</reference>
<feature type="transmembrane region" description="Helical" evidence="1">
    <location>
        <begin position="63"/>
        <end position="80"/>
    </location>
</feature>
<dbReference type="EMBL" id="ARYH01000001">
    <property type="protein sequence ID" value="KCZ84703.1"/>
    <property type="molecule type" value="Genomic_DNA"/>
</dbReference>
<keyword evidence="1" id="KW-0472">Membrane</keyword>
<keyword evidence="3" id="KW-1185">Reference proteome</keyword>
<gene>
    <name evidence="2" type="ORF">HAD_03450</name>
</gene>
<organism evidence="2 3">
    <name type="scientific">Hyphomonas adhaerens MHS-3</name>
    <dbReference type="NCBI Taxonomy" id="1280949"/>
    <lineage>
        <taxon>Bacteria</taxon>
        <taxon>Pseudomonadati</taxon>
        <taxon>Pseudomonadota</taxon>
        <taxon>Alphaproteobacteria</taxon>
        <taxon>Hyphomonadales</taxon>
        <taxon>Hyphomonadaceae</taxon>
        <taxon>Hyphomonas</taxon>
    </lineage>
</organism>
<dbReference type="AlphaFoldDB" id="A0A069E3Y1"/>
<evidence type="ECO:0008006" key="4">
    <source>
        <dbReference type="Google" id="ProtNLM"/>
    </source>
</evidence>
<evidence type="ECO:0000313" key="3">
    <source>
        <dbReference type="Proteomes" id="UP000027446"/>
    </source>
</evidence>
<name>A0A069E3Y1_9PROT</name>
<evidence type="ECO:0000256" key="1">
    <source>
        <dbReference type="SAM" id="Phobius"/>
    </source>
</evidence>
<feature type="transmembrane region" description="Helical" evidence="1">
    <location>
        <begin position="112"/>
        <end position="137"/>
    </location>
</feature>
<evidence type="ECO:0000313" key="2">
    <source>
        <dbReference type="EMBL" id="KCZ84703.1"/>
    </source>
</evidence>
<keyword evidence="1" id="KW-0812">Transmembrane</keyword>
<dbReference type="Proteomes" id="UP000027446">
    <property type="component" value="Unassembled WGS sequence"/>
</dbReference>
<feature type="transmembrane region" description="Helical" evidence="1">
    <location>
        <begin position="87"/>
        <end position="106"/>
    </location>
</feature>
<proteinExistence type="predicted"/>
<sequence>MFKKAAGPGTSGMPQRETNMKDWQIFFWAAAFFNFAIGAPLFISPETMVAMTGTVGTVDPALMKVTGALVLCFGVVYAIVGGDPVRYRPVVWAGLLGKLGVAYVYLPDWYQGTIPFTTTLIVLMDMGFIVAFLYFLLRPTQKKSGFQANRAVSS</sequence>